<dbReference type="Pfam" id="PF16871">
    <property type="entry name" value="DUF5077"/>
    <property type="match status" value="1"/>
</dbReference>
<feature type="domain" description="DUF5077" evidence="2">
    <location>
        <begin position="33"/>
        <end position="148"/>
    </location>
</feature>
<evidence type="ECO:0000313" key="4">
    <source>
        <dbReference type="Proteomes" id="UP001207930"/>
    </source>
</evidence>
<proteinExistence type="predicted"/>
<evidence type="ECO:0000313" key="3">
    <source>
        <dbReference type="EMBL" id="MCW1885375.1"/>
    </source>
</evidence>
<comment type="caution">
    <text evidence="3">The sequence shown here is derived from an EMBL/GenBank/DDBJ whole genome shotgun (WGS) entry which is preliminary data.</text>
</comment>
<protein>
    <submittedName>
        <fullName evidence="3">DUF3472 domain-containing protein</fullName>
    </submittedName>
</protein>
<sequence>MHLPVQIRPWLLIAGLATLPLHAQEKAAASWTVPLGGNAYVTAGEAGQGGRGGPRWDSPDTVRSIYFRVDRPAELRLALKASVPQGGSKVRATVAGKSFEADLKGSGEFPLGTVKVTEAGYVRVDLQGVKKSGPVFAEATDLLVTSETPEVAVAFVKDNEDNRFYWGRRGPSVHLTYRLPEDKTIEWFYNEVTVPEGKDPIGSYFMANGFGEGYFGIQVNGPEERRVLFSVWSPYSTDRPSEIPEDQRIVLLAKGEGVHGGEFGGEGSGGQSYLRYPWKAGTTYRFLNRAKPDGKGHTVYTAWFFAPEAGEWKIIASFKRPKTDKHLTGAHSFLENFSDRNGWQYREAHYGNQWARDTEGKWHSLTEARFTGDDIARRGYRLDYGGGVTGDEFFMRNGGYFVDTVKLDSRFKRPANGKSEPAVDLEKLEGLTSGLE</sequence>
<evidence type="ECO:0000259" key="2">
    <source>
        <dbReference type="Pfam" id="PF16871"/>
    </source>
</evidence>
<reference evidence="3 4" key="1">
    <citation type="submission" date="2022-10" db="EMBL/GenBank/DDBJ databases">
        <title>Luteolibacter flavescens strain MCCC 1K03193, whole genome shotgun sequencing project.</title>
        <authorList>
            <person name="Zhao G."/>
            <person name="Shen L."/>
        </authorList>
    </citation>
    <scope>NUCLEOTIDE SEQUENCE [LARGE SCALE GENOMIC DNA]</scope>
    <source>
        <strain evidence="3 4">MCCC 1K03193</strain>
    </source>
</reference>
<dbReference type="Proteomes" id="UP001207930">
    <property type="component" value="Unassembled WGS sequence"/>
</dbReference>
<accession>A0ABT3FP76</accession>
<name>A0ABT3FP76_9BACT</name>
<dbReference type="RefSeq" id="WP_264501330.1">
    <property type="nucleotide sequence ID" value="NZ_JAPDDS010000005.1"/>
</dbReference>
<dbReference type="InterPro" id="IPR021862">
    <property type="entry name" value="DUF3472"/>
</dbReference>
<gene>
    <name evidence="3" type="ORF">OKA04_11600</name>
</gene>
<dbReference type="EMBL" id="JAPDDS010000005">
    <property type="protein sequence ID" value="MCW1885375.1"/>
    <property type="molecule type" value="Genomic_DNA"/>
</dbReference>
<keyword evidence="1" id="KW-0732">Signal</keyword>
<dbReference type="InterPro" id="IPR031712">
    <property type="entry name" value="DUF5077"/>
</dbReference>
<dbReference type="Pfam" id="PF11958">
    <property type="entry name" value="DUF3472"/>
    <property type="match status" value="1"/>
</dbReference>
<feature type="chain" id="PRO_5046153903" evidence="1">
    <location>
        <begin position="24"/>
        <end position="436"/>
    </location>
</feature>
<organism evidence="3 4">
    <name type="scientific">Luteolibacter flavescens</name>
    <dbReference type="NCBI Taxonomy" id="1859460"/>
    <lineage>
        <taxon>Bacteria</taxon>
        <taxon>Pseudomonadati</taxon>
        <taxon>Verrucomicrobiota</taxon>
        <taxon>Verrucomicrobiia</taxon>
        <taxon>Verrucomicrobiales</taxon>
        <taxon>Verrucomicrobiaceae</taxon>
        <taxon>Luteolibacter</taxon>
    </lineage>
</organism>
<keyword evidence="4" id="KW-1185">Reference proteome</keyword>
<feature type="signal peptide" evidence="1">
    <location>
        <begin position="1"/>
        <end position="23"/>
    </location>
</feature>
<evidence type="ECO:0000256" key="1">
    <source>
        <dbReference type="SAM" id="SignalP"/>
    </source>
</evidence>